<keyword evidence="3" id="KW-1185">Reference proteome</keyword>
<dbReference type="AlphaFoldDB" id="A0A974WDT0"/>
<dbReference type="Proteomes" id="UP000662783">
    <property type="component" value="Chromosome"/>
</dbReference>
<keyword evidence="1" id="KW-0732">Signal</keyword>
<protein>
    <submittedName>
        <fullName evidence="2">YceI family protein</fullName>
    </submittedName>
</protein>
<sequence length="196" mass="22205">MTRLISFFLLSIPLVAQSQTVRQTMIIEDESTFRISGKSSVNSFDCQIVQGFCGESVDVCYNLQATTVKFDNTKFSIPVNQFDCGSNFITRDMKKTLKAEEYPFMQFELLSIINFDNLNCNNSKAETLVTIAGVTNRYLLNYDISQLDEDTFKIKLNSTFDINDFNLNPPSALMGLIKVDKTIDVSLSLQTRIEQP</sequence>
<name>A0A974WDT0_9BACT</name>
<gene>
    <name evidence="2" type="ORF">JR347_11910</name>
</gene>
<dbReference type="EMBL" id="CP070608">
    <property type="protein sequence ID" value="QSE96313.1"/>
    <property type="molecule type" value="Genomic_DNA"/>
</dbReference>
<feature type="chain" id="PRO_5038053833" evidence="1">
    <location>
        <begin position="19"/>
        <end position="196"/>
    </location>
</feature>
<organism evidence="2 3">
    <name type="scientific">Fulvivirga lutea</name>
    <dbReference type="NCBI Taxonomy" id="2810512"/>
    <lineage>
        <taxon>Bacteria</taxon>
        <taxon>Pseudomonadati</taxon>
        <taxon>Bacteroidota</taxon>
        <taxon>Cytophagia</taxon>
        <taxon>Cytophagales</taxon>
        <taxon>Fulvivirgaceae</taxon>
        <taxon>Fulvivirga</taxon>
    </lineage>
</organism>
<reference evidence="2" key="1">
    <citation type="submission" date="2021-02" db="EMBL/GenBank/DDBJ databases">
        <title>Fulvivirga sp. S481 isolated from sea water.</title>
        <authorList>
            <person name="Bae S.S."/>
            <person name="Baek K."/>
        </authorList>
    </citation>
    <scope>NUCLEOTIDE SEQUENCE</scope>
    <source>
        <strain evidence="2">S481</strain>
    </source>
</reference>
<dbReference type="Gene3D" id="2.40.128.110">
    <property type="entry name" value="Lipid/polyisoprenoid-binding, YceI-like"/>
    <property type="match status" value="1"/>
</dbReference>
<dbReference type="InterPro" id="IPR036761">
    <property type="entry name" value="TTHA0802/YceI-like_sf"/>
</dbReference>
<dbReference type="SUPFAM" id="SSF101874">
    <property type="entry name" value="YceI-like"/>
    <property type="match status" value="1"/>
</dbReference>
<proteinExistence type="predicted"/>
<evidence type="ECO:0000256" key="1">
    <source>
        <dbReference type="SAM" id="SignalP"/>
    </source>
</evidence>
<evidence type="ECO:0000313" key="3">
    <source>
        <dbReference type="Proteomes" id="UP000662783"/>
    </source>
</evidence>
<accession>A0A974WDT0</accession>
<dbReference type="RefSeq" id="WP_205720829.1">
    <property type="nucleotide sequence ID" value="NZ_CP070608.1"/>
</dbReference>
<feature type="signal peptide" evidence="1">
    <location>
        <begin position="1"/>
        <end position="18"/>
    </location>
</feature>
<dbReference type="KEGG" id="fuv:JR347_11910"/>
<evidence type="ECO:0000313" key="2">
    <source>
        <dbReference type="EMBL" id="QSE96313.1"/>
    </source>
</evidence>